<sequence>MDYNIDMNELRRDLEIHYGSEMVTFSGVLGFSDMMSIDSLSDAEIVQQAIEQGFNLDKYRL</sequence>
<evidence type="ECO:0000313" key="1">
    <source>
        <dbReference type="EMBL" id="QFJ55259.1"/>
    </source>
</evidence>
<dbReference type="AlphaFoldDB" id="A0A5P6VU33"/>
<name>A0A5P6VU33_PSEXY</name>
<evidence type="ECO:0000313" key="2">
    <source>
        <dbReference type="Proteomes" id="UP000327030"/>
    </source>
</evidence>
<accession>A0A5P6VU33</accession>
<dbReference type="RefSeq" id="WP_151623862.1">
    <property type="nucleotide sequence ID" value="NZ_CP043028.1"/>
</dbReference>
<gene>
    <name evidence="1" type="ORF">FXF36_10490</name>
</gene>
<dbReference type="Proteomes" id="UP000327030">
    <property type="component" value="Chromosome 1"/>
</dbReference>
<organism evidence="1 2">
    <name type="scientific">Pseudobutyrivibrio xylanivorans</name>
    <dbReference type="NCBI Taxonomy" id="185007"/>
    <lineage>
        <taxon>Bacteria</taxon>
        <taxon>Bacillati</taxon>
        <taxon>Bacillota</taxon>
        <taxon>Clostridia</taxon>
        <taxon>Lachnospirales</taxon>
        <taxon>Lachnospiraceae</taxon>
        <taxon>Pseudobutyrivibrio</taxon>
    </lineage>
</organism>
<dbReference type="KEGG" id="pxv:FXF36_10490"/>
<reference evidence="2" key="1">
    <citation type="submission" date="2019-08" db="EMBL/GenBank/DDBJ databases">
        <title>Complete Genome Sequence of the Polysaccharide-Degrading Rumen Bacterium Pseudobutyrivibrio xylanivorans MA3014.</title>
        <authorList>
            <person name="Palevich N."/>
            <person name="Maclean P.H."/>
            <person name="Kelly W.J."/>
            <person name="Leahy S.C."/>
            <person name="Rakonjac J."/>
            <person name="Attwood G.T."/>
        </authorList>
    </citation>
    <scope>NUCLEOTIDE SEQUENCE [LARGE SCALE GENOMIC DNA]</scope>
    <source>
        <strain evidence="2">MA3014</strain>
    </source>
</reference>
<proteinExistence type="predicted"/>
<dbReference type="EMBL" id="CP043028">
    <property type="protein sequence ID" value="QFJ55259.1"/>
    <property type="molecule type" value="Genomic_DNA"/>
</dbReference>
<protein>
    <submittedName>
        <fullName evidence="1">Uncharacterized protein</fullName>
    </submittedName>
</protein>
<dbReference type="OrthoDB" id="2056253at2"/>